<proteinExistence type="predicted"/>
<dbReference type="OrthoDB" id="5458332at2"/>
<evidence type="ECO:0000313" key="1">
    <source>
        <dbReference type="EMBL" id="EFV43553.2"/>
    </source>
</evidence>
<evidence type="ECO:0000313" key="2">
    <source>
        <dbReference type="Proteomes" id="UP000006034"/>
    </source>
</evidence>
<dbReference type="RefSeq" id="WP_016360567.1">
    <property type="nucleotide sequence ID" value="NZ_KE150238.1"/>
</dbReference>
<dbReference type="eggNOG" id="ENOG5031Y9C">
    <property type="taxonomic scope" value="Bacteria"/>
</dbReference>
<dbReference type="EMBL" id="ADCP02000001">
    <property type="protein sequence ID" value="EFV43553.2"/>
    <property type="molecule type" value="Genomic_DNA"/>
</dbReference>
<dbReference type="STRING" id="563192.HMPREF0179_02672"/>
<reference evidence="1 2" key="2">
    <citation type="submission" date="2013-04" db="EMBL/GenBank/DDBJ databases">
        <title>The Genome Sequence of Bilophila wadsworthia 3_1_6.</title>
        <authorList>
            <consortium name="The Broad Institute Genomics Platform"/>
            <person name="Earl A."/>
            <person name="Ward D."/>
            <person name="Feldgarden M."/>
            <person name="Gevers D."/>
            <person name="Sibley C."/>
            <person name="Strauss J."/>
            <person name="Allen-Vercoe E."/>
            <person name="Walker B."/>
            <person name="Young S."/>
            <person name="Zeng Q."/>
            <person name="Gargeya S."/>
            <person name="Fitzgerald M."/>
            <person name="Haas B."/>
            <person name="Abouelleil A."/>
            <person name="Allen A.W."/>
            <person name="Alvarado L."/>
            <person name="Arachchi H.M."/>
            <person name="Berlin A.M."/>
            <person name="Chapman S.B."/>
            <person name="Gainer-Dewar J."/>
            <person name="Goldberg J."/>
            <person name="Griggs A."/>
            <person name="Gujja S."/>
            <person name="Hansen M."/>
            <person name="Howarth C."/>
            <person name="Imamovic A."/>
            <person name="Ireland A."/>
            <person name="Larimer J."/>
            <person name="McCowan C."/>
            <person name="Murphy C."/>
            <person name="Pearson M."/>
            <person name="Poon T.W."/>
            <person name="Priest M."/>
            <person name="Roberts A."/>
            <person name="Saif S."/>
            <person name="Shea T."/>
            <person name="Sisk P."/>
            <person name="Sykes S."/>
            <person name="Wortman J."/>
            <person name="Nusbaum C."/>
            <person name="Birren B."/>
        </authorList>
    </citation>
    <scope>NUCLEOTIDE SEQUENCE [LARGE SCALE GENOMIC DNA]</scope>
    <source>
        <strain evidence="1 2">3_1_6</strain>
    </source>
</reference>
<protein>
    <submittedName>
        <fullName evidence="1">Uncharacterized protein</fullName>
    </submittedName>
</protein>
<sequence>MGRTLDGLANVEYPKKLFRKLSMCWAEIIMAAEGKRLSNNMDGIEFVACMETIKEFLQKSWKHSQIHRQLKQEGKITMSYGAFCYHMRRLSLDQHKPGETPPPVQAKKLLRHLCAHQPGHAM</sequence>
<gene>
    <name evidence="1" type="ORF">HMPREF0179_02672</name>
</gene>
<comment type="caution">
    <text evidence="1">The sequence shown here is derived from an EMBL/GenBank/DDBJ whole genome shotgun (WGS) entry which is preliminary data.</text>
</comment>
<dbReference type="Proteomes" id="UP000006034">
    <property type="component" value="Unassembled WGS sequence"/>
</dbReference>
<name>E5Y904_BILW3</name>
<keyword evidence="2" id="KW-1185">Reference proteome</keyword>
<dbReference type="AlphaFoldDB" id="E5Y904"/>
<organism evidence="1 2">
    <name type="scientific">Bilophila wadsworthia (strain 3_1_6)</name>
    <dbReference type="NCBI Taxonomy" id="563192"/>
    <lineage>
        <taxon>Bacteria</taxon>
        <taxon>Pseudomonadati</taxon>
        <taxon>Thermodesulfobacteriota</taxon>
        <taxon>Desulfovibrionia</taxon>
        <taxon>Desulfovibrionales</taxon>
        <taxon>Desulfovibrionaceae</taxon>
        <taxon>Bilophila</taxon>
    </lineage>
</organism>
<dbReference type="GeneID" id="78084930"/>
<dbReference type="HOGENOM" id="CLU_2022253_0_0_7"/>
<accession>E5Y904</accession>
<reference evidence="1 2" key="1">
    <citation type="submission" date="2010-10" db="EMBL/GenBank/DDBJ databases">
        <authorList>
            <consortium name="The Broad Institute Genome Sequencing Platform"/>
            <person name="Ward D."/>
            <person name="Earl A."/>
            <person name="Feldgarden M."/>
            <person name="Young S.K."/>
            <person name="Gargeya S."/>
            <person name="Zeng Q."/>
            <person name="Alvarado L."/>
            <person name="Berlin A."/>
            <person name="Bochicchio J."/>
            <person name="Chapman S.B."/>
            <person name="Chen Z."/>
            <person name="Freedman E."/>
            <person name="Gellesch M."/>
            <person name="Goldberg J."/>
            <person name="Griggs A."/>
            <person name="Gujja S."/>
            <person name="Heilman E."/>
            <person name="Heiman D."/>
            <person name="Howarth C."/>
            <person name="Mehta T."/>
            <person name="Neiman D."/>
            <person name="Pearson M."/>
            <person name="Roberts A."/>
            <person name="Saif S."/>
            <person name="Shea T."/>
            <person name="Shenoy N."/>
            <person name="Sisk P."/>
            <person name="Stolte C."/>
            <person name="Sykes S."/>
            <person name="White J."/>
            <person name="Yandava C."/>
            <person name="Allen-Vercoe E."/>
            <person name="Sibley C."/>
            <person name="Ambrose C.E."/>
            <person name="Strauss J."/>
            <person name="Daigneault M."/>
            <person name="Haas B."/>
            <person name="Nusbaum C."/>
            <person name="Birren B."/>
        </authorList>
    </citation>
    <scope>NUCLEOTIDE SEQUENCE [LARGE SCALE GENOMIC DNA]</scope>
    <source>
        <strain evidence="1 2">3_1_6</strain>
    </source>
</reference>